<reference evidence="1 2" key="1">
    <citation type="submission" date="2023-12" db="EMBL/GenBank/DDBJ databases">
        <title>Genome sequencing and assembly of bacterial species from a model synthetic community.</title>
        <authorList>
            <person name="Hogle S.L."/>
        </authorList>
    </citation>
    <scope>NUCLEOTIDE SEQUENCE [LARGE SCALE GENOMIC DNA]</scope>
    <source>
        <strain evidence="1 2">HAMBI_3031</strain>
    </source>
</reference>
<organism evidence="1 2">
    <name type="scientific">Niabella yanshanensis</name>
    <dbReference type="NCBI Taxonomy" id="577386"/>
    <lineage>
        <taxon>Bacteria</taxon>
        <taxon>Pseudomonadati</taxon>
        <taxon>Bacteroidota</taxon>
        <taxon>Chitinophagia</taxon>
        <taxon>Chitinophagales</taxon>
        <taxon>Chitinophagaceae</taxon>
        <taxon>Niabella</taxon>
    </lineage>
</organism>
<evidence type="ECO:0000313" key="2">
    <source>
        <dbReference type="Proteomes" id="UP001325680"/>
    </source>
</evidence>
<gene>
    <name evidence="1" type="ORF">U0035_11545</name>
</gene>
<protein>
    <submittedName>
        <fullName evidence="1">Uncharacterized protein</fullName>
    </submittedName>
</protein>
<dbReference type="RefSeq" id="WP_114789951.1">
    <property type="nucleotide sequence ID" value="NZ_CP139960.1"/>
</dbReference>
<keyword evidence="2" id="KW-1185">Reference proteome</keyword>
<sequence length="160" mass="17980">MPISNLNNVHLSAEQVAQAQTALSQLEQILAVVNVNLTPDERQRYGSVNEQNKLFINKVRDYYVSQPTLSASEVEWNEFNADYQSRSNYEGIMARLYNLVDRLNNAKTLHDYDNYQSALTDYAFTAYKAGSNAAGYEAKLNDLKQFFSKTSKPGAANPPA</sequence>
<dbReference type="EMBL" id="CP139960">
    <property type="protein sequence ID" value="WQD36297.1"/>
    <property type="molecule type" value="Genomic_DNA"/>
</dbReference>
<evidence type="ECO:0000313" key="1">
    <source>
        <dbReference type="EMBL" id="WQD36297.1"/>
    </source>
</evidence>
<proteinExistence type="predicted"/>
<accession>A0ABZ0W1D5</accession>
<name>A0ABZ0W1D5_9BACT</name>
<dbReference type="Proteomes" id="UP001325680">
    <property type="component" value="Chromosome"/>
</dbReference>